<accession>A0ACC3AUJ8</accession>
<sequence>MSITAPRPSGSGGIANDARHYRCPKEKVGNDLALSLRTPGDVSISLVIYRLFFHPLSKYPGPRLAAISNCWHESYGDFMRFGPNSVSFNTHTGMGVIYGAHANVHKAEGYASMSASRRTPNTITAVDKAVHGFKRRIMGRVFSDPGLRSVQDRFLMNIRDFTGLLCYDDRPGGPDNRNKDGGWGPTKDMGRICGWLAFDVISGLCYDEDFHMLHSPNLRWFPSVIQKIGQRTMMCIVQPKVFDWKIDRVLLATQYREMLEASSWIRRRAETRARLGNEIKQKDLFYTMMNATDPKTGQTFTQKDLWLESMLLLTAGSDTTSTAMSAVFFYLTHHPDARARLTQEIRTTFTNEEEICMGSQLNSCEFLRACVNETMRLVPSVSGVPPRKVQAGGITVDGEYIPAGMTVGTSIYTIQRNPCYFFAPDEFHPERWIVDSDAGIDQESVKKIWQAFCPFGIGPRSCVGWRLAWIELNIAVARAIFLYDMRLAPDAPCCGGNLAGCDYGFKGWMTSAVEGPLVQFRPRHF</sequence>
<dbReference type="Proteomes" id="UP001177260">
    <property type="component" value="Unassembled WGS sequence"/>
</dbReference>
<evidence type="ECO:0000313" key="1">
    <source>
        <dbReference type="EMBL" id="KAK1141031.1"/>
    </source>
</evidence>
<proteinExistence type="predicted"/>
<evidence type="ECO:0000313" key="2">
    <source>
        <dbReference type="Proteomes" id="UP001177260"/>
    </source>
</evidence>
<name>A0ACC3AUJ8_9EURO</name>
<gene>
    <name evidence="1" type="ORF">N8T08_009604</name>
</gene>
<comment type="caution">
    <text evidence="1">The sequence shown here is derived from an EMBL/GenBank/DDBJ whole genome shotgun (WGS) entry which is preliminary data.</text>
</comment>
<keyword evidence="2" id="KW-1185">Reference proteome</keyword>
<reference evidence="1 2" key="1">
    <citation type="journal article" date="2023" name="ACS Omega">
        <title>Identification of the Neoaspergillic Acid Biosynthesis Gene Cluster by Establishing an In Vitro CRISPR-Ribonucleoprotein Genetic System in Aspergillus melleus.</title>
        <authorList>
            <person name="Yuan B."/>
            <person name="Grau M.F."/>
            <person name="Murata R.M."/>
            <person name="Torok T."/>
            <person name="Venkateswaran K."/>
            <person name="Stajich J.E."/>
            <person name="Wang C.C.C."/>
        </authorList>
    </citation>
    <scope>NUCLEOTIDE SEQUENCE [LARGE SCALE GENOMIC DNA]</scope>
    <source>
        <strain evidence="1 2">IMV 1140</strain>
    </source>
</reference>
<dbReference type="EMBL" id="JAOPJF010000070">
    <property type="protein sequence ID" value="KAK1141031.1"/>
    <property type="molecule type" value="Genomic_DNA"/>
</dbReference>
<organism evidence="1 2">
    <name type="scientific">Aspergillus melleus</name>
    <dbReference type="NCBI Taxonomy" id="138277"/>
    <lineage>
        <taxon>Eukaryota</taxon>
        <taxon>Fungi</taxon>
        <taxon>Dikarya</taxon>
        <taxon>Ascomycota</taxon>
        <taxon>Pezizomycotina</taxon>
        <taxon>Eurotiomycetes</taxon>
        <taxon>Eurotiomycetidae</taxon>
        <taxon>Eurotiales</taxon>
        <taxon>Aspergillaceae</taxon>
        <taxon>Aspergillus</taxon>
        <taxon>Aspergillus subgen. Circumdati</taxon>
    </lineage>
</organism>
<protein>
    <submittedName>
        <fullName evidence="1">Uncharacterized protein</fullName>
    </submittedName>
</protein>